<feature type="domain" description="Type I restriction modification DNA specificity" evidence="4">
    <location>
        <begin position="5"/>
        <end position="163"/>
    </location>
</feature>
<organism evidence="5 6">
    <name type="scientific">Methanolobus profundi</name>
    <dbReference type="NCBI Taxonomy" id="487685"/>
    <lineage>
        <taxon>Archaea</taxon>
        <taxon>Methanobacteriati</taxon>
        <taxon>Methanobacteriota</taxon>
        <taxon>Stenosarchaea group</taxon>
        <taxon>Methanomicrobia</taxon>
        <taxon>Methanosarcinales</taxon>
        <taxon>Methanosarcinaceae</taxon>
        <taxon>Methanolobus</taxon>
    </lineage>
</organism>
<dbReference type="InterPro" id="IPR000055">
    <property type="entry name" value="Restrct_endonuc_typeI_TRD"/>
</dbReference>
<evidence type="ECO:0000313" key="5">
    <source>
        <dbReference type="EMBL" id="SFM40379.1"/>
    </source>
</evidence>
<gene>
    <name evidence="5" type="ORF">SAMN04488696_1062</name>
</gene>
<dbReference type="Pfam" id="PF01420">
    <property type="entry name" value="Methylase_S"/>
    <property type="match status" value="1"/>
</dbReference>
<sequence length="374" mass="42789">MFNKSSWKSVQFGDVVTNINSYFDRNNTGVYPYIAGPEITEGNLHATPSFAEVDEIPPTFKRIFLPNDVLYHSRNVEKLAVSEIKGITGEKLFVLRTKDSSCILQEYIPFMMMTNKFKQEIKSRLTGSCNKFLNWSALASTVCEIPPLDEQQRIAELLWAADEMIEAYDLIYNDLSSLKSKFVDTYFDSKPNKSKLSEHCINITTKYGKDESEENCVELKCLEPHTGKITYFVKKDKNASSYNVFSKGDVLFGKLRPYLRKYTLASQTGIACSEILVLRANQNIMPEYLYEIIQSNSFIEYNSHLSYGTKMPRTSWKLIADYECYVPSLDEQKAFVSKVNNISENMTLVKQQILGSKLLLNHLFEKIYGCASNV</sequence>
<name>A0A1I4QJY3_9EURY</name>
<dbReference type="PANTHER" id="PTHR43140">
    <property type="entry name" value="TYPE-1 RESTRICTION ENZYME ECOKI SPECIFICITY PROTEIN"/>
    <property type="match status" value="1"/>
</dbReference>
<dbReference type="InterPro" id="IPR051212">
    <property type="entry name" value="Type-I_RE_S_subunit"/>
</dbReference>
<dbReference type="STRING" id="487685.SAMN04488696_1062"/>
<dbReference type="OrthoDB" id="84651at2157"/>
<evidence type="ECO:0000256" key="1">
    <source>
        <dbReference type="ARBA" id="ARBA00010923"/>
    </source>
</evidence>
<evidence type="ECO:0000259" key="4">
    <source>
        <dbReference type="Pfam" id="PF01420"/>
    </source>
</evidence>
<accession>A0A1I4QJY3</accession>
<dbReference type="PANTHER" id="PTHR43140:SF1">
    <property type="entry name" value="TYPE I RESTRICTION ENZYME ECOKI SPECIFICITY SUBUNIT"/>
    <property type="match status" value="1"/>
</dbReference>
<evidence type="ECO:0000256" key="3">
    <source>
        <dbReference type="ARBA" id="ARBA00023125"/>
    </source>
</evidence>
<dbReference type="RefSeq" id="WP_177187978.1">
    <property type="nucleotide sequence ID" value="NZ_FOUJ01000002.1"/>
</dbReference>
<comment type="similarity">
    <text evidence="1">Belongs to the type-I restriction system S methylase family.</text>
</comment>
<dbReference type="AlphaFoldDB" id="A0A1I4QJY3"/>
<keyword evidence="2" id="KW-0680">Restriction system</keyword>
<dbReference type="EMBL" id="FOUJ01000002">
    <property type="protein sequence ID" value="SFM40379.1"/>
    <property type="molecule type" value="Genomic_DNA"/>
</dbReference>
<keyword evidence="6" id="KW-1185">Reference proteome</keyword>
<dbReference type="CDD" id="cd16961">
    <property type="entry name" value="RMtype1_S_TRD-CR_like"/>
    <property type="match status" value="1"/>
</dbReference>
<evidence type="ECO:0000313" key="6">
    <source>
        <dbReference type="Proteomes" id="UP000198535"/>
    </source>
</evidence>
<dbReference type="GO" id="GO:0009307">
    <property type="term" value="P:DNA restriction-modification system"/>
    <property type="evidence" value="ECO:0007669"/>
    <property type="project" value="UniProtKB-KW"/>
</dbReference>
<dbReference type="GO" id="GO:0003677">
    <property type="term" value="F:DNA binding"/>
    <property type="evidence" value="ECO:0007669"/>
    <property type="project" value="UniProtKB-KW"/>
</dbReference>
<dbReference type="InterPro" id="IPR044946">
    <property type="entry name" value="Restrct_endonuc_typeI_TRD_sf"/>
</dbReference>
<dbReference type="SUPFAM" id="SSF116734">
    <property type="entry name" value="DNA methylase specificity domain"/>
    <property type="match status" value="2"/>
</dbReference>
<reference evidence="6" key="1">
    <citation type="submission" date="2016-10" db="EMBL/GenBank/DDBJ databases">
        <authorList>
            <person name="Varghese N."/>
            <person name="Submissions S."/>
        </authorList>
    </citation>
    <scope>NUCLEOTIDE SEQUENCE [LARGE SCALE GENOMIC DNA]</scope>
    <source>
        <strain evidence="6">Mob M</strain>
    </source>
</reference>
<dbReference type="Proteomes" id="UP000198535">
    <property type="component" value="Unassembled WGS sequence"/>
</dbReference>
<keyword evidence="3" id="KW-0238">DNA-binding</keyword>
<proteinExistence type="inferred from homology"/>
<protein>
    <submittedName>
        <fullName evidence="5">Type I restriction enzyme, S subunit</fullName>
    </submittedName>
</protein>
<dbReference type="Gene3D" id="3.90.220.20">
    <property type="entry name" value="DNA methylase specificity domains"/>
    <property type="match status" value="2"/>
</dbReference>
<evidence type="ECO:0000256" key="2">
    <source>
        <dbReference type="ARBA" id="ARBA00022747"/>
    </source>
</evidence>